<comment type="caution">
    <text evidence="8">The sequence shown here is derived from an EMBL/GenBank/DDBJ whole genome shotgun (WGS) entry which is preliminary data.</text>
</comment>
<evidence type="ECO:0000256" key="5">
    <source>
        <dbReference type="ARBA" id="ARBA00023315"/>
    </source>
</evidence>
<evidence type="ECO:0000256" key="3">
    <source>
        <dbReference type="ARBA" id="ARBA00022960"/>
    </source>
</evidence>
<organism evidence="8 9">
    <name type="scientific">Motilimonas cestriensis</name>
    <dbReference type="NCBI Taxonomy" id="2742685"/>
    <lineage>
        <taxon>Bacteria</taxon>
        <taxon>Pseudomonadati</taxon>
        <taxon>Pseudomonadota</taxon>
        <taxon>Gammaproteobacteria</taxon>
        <taxon>Alteromonadales</taxon>
        <taxon>Alteromonadales genera incertae sedis</taxon>
        <taxon>Motilimonas</taxon>
    </lineage>
</organism>
<keyword evidence="3" id="KW-0133">Cell shape</keyword>
<dbReference type="EMBL" id="JAIMJA010000004">
    <property type="protein sequence ID" value="MCE2594196.1"/>
    <property type="molecule type" value="Genomic_DNA"/>
</dbReference>
<keyword evidence="2" id="KW-0808">Transferase</keyword>
<dbReference type="Proteomes" id="UP001201273">
    <property type="component" value="Unassembled WGS sequence"/>
</dbReference>
<accession>A0ABS8W5E8</accession>
<keyword evidence="4" id="KW-0573">Peptidoglycan synthesis</keyword>
<dbReference type="PANTHER" id="PTHR36174:SF1">
    <property type="entry name" value="LIPID II:GLYCINE GLYCYLTRANSFERASE"/>
    <property type="match status" value="1"/>
</dbReference>
<proteinExistence type="inferred from homology"/>
<dbReference type="Pfam" id="PF13480">
    <property type="entry name" value="Acetyltransf_6"/>
    <property type="match status" value="1"/>
</dbReference>
<evidence type="ECO:0000259" key="7">
    <source>
        <dbReference type="Pfam" id="PF13480"/>
    </source>
</evidence>
<dbReference type="InterPro" id="IPR016181">
    <property type="entry name" value="Acyl_CoA_acyltransferase"/>
</dbReference>
<gene>
    <name evidence="8" type="ORF">K6Y31_05140</name>
</gene>
<protein>
    <submittedName>
        <fullName evidence="8">FemAB family PEP-CTERM system-associated protein</fullName>
    </submittedName>
</protein>
<feature type="domain" description="BioF2-like acetyltransferase" evidence="7">
    <location>
        <begin position="170"/>
        <end position="284"/>
    </location>
</feature>
<evidence type="ECO:0000313" key="9">
    <source>
        <dbReference type="Proteomes" id="UP001201273"/>
    </source>
</evidence>
<dbReference type="NCBIfam" id="TIGR03019">
    <property type="entry name" value="pepcterm_femAB"/>
    <property type="match status" value="1"/>
</dbReference>
<name>A0ABS8W5E8_9GAMM</name>
<evidence type="ECO:0000256" key="2">
    <source>
        <dbReference type="ARBA" id="ARBA00022679"/>
    </source>
</evidence>
<comment type="similarity">
    <text evidence="1">Belongs to the FemABX family.</text>
</comment>
<keyword evidence="9" id="KW-1185">Reference proteome</keyword>
<dbReference type="Gene3D" id="3.40.630.30">
    <property type="match status" value="1"/>
</dbReference>
<evidence type="ECO:0000256" key="1">
    <source>
        <dbReference type="ARBA" id="ARBA00009943"/>
    </source>
</evidence>
<dbReference type="PANTHER" id="PTHR36174">
    <property type="entry name" value="LIPID II:GLYCINE GLYCYLTRANSFERASE"/>
    <property type="match status" value="1"/>
</dbReference>
<evidence type="ECO:0000313" key="8">
    <source>
        <dbReference type="EMBL" id="MCE2594196.1"/>
    </source>
</evidence>
<dbReference type="InterPro" id="IPR003447">
    <property type="entry name" value="FEMABX"/>
</dbReference>
<dbReference type="InterPro" id="IPR050644">
    <property type="entry name" value="PG_Glycine_Bridge_Synth"/>
</dbReference>
<dbReference type="InterPro" id="IPR017469">
    <property type="entry name" value="PEP-CTERM_FemAB-rel"/>
</dbReference>
<sequence>MSVQVILLDNSRRQQWDEFVAQHPEGEFFHLSGWQQVIEEVYGHACWFYFVEEQGEIVGLLPLAQIKSWLFGNKLISLPFAVSAGVLANNQGVADTLIAQAQALATELKVDCLELRHRKSQCPTWSSQPSHENFSCSLASSAEEILAKIKKKQRAVVRQSLVNGLNHRIESNCDHFFAIYSESVRNLGTPVFPKAYFKALQRVFTDQVDILTVFSGEQAVSSVLSFYYKNQVLPFYGGGTSAARSLKSNDYMYYQLMCHAQQRGMTEFDFGRSKIGSGAHAYKKHWGLQPSPLFYEHCLVNSQELPNISPNNPKYQLFIQAWKKLPLPISRALGPILAKDLG</sequence>
<evidence type="ECO:0000256" key="4">
    <source>
        <dbReference type="ARBA" id="ARBA00022984"/>
    </source>
</evidence>
<evidence type="ECO:0000256" key="6">
    <source>
        <dbReference type="ARBA" id="ARBA00023316"/>
    </source>
</evidence>
<dbReference type="SUPFAM" id="SSF55729">
    <property type="entry name" value="Acyl-CoA N-acyltransferases (Nat)"/>
    <property type="match status" value="2"/>
</dbReference>
<keyword evidence="6" id="KW-0961">Cell wall biogenesis/degradation</keyword>
<dbReference type="PROSITE" id="PS51191">
    <property type="entry name" value="FEMABX"/>
    <property type="match status" value="1"/>
</dbReference>
<reference evidence="8 9" key="1">
    <citation type="journal article" date="2022" name="Environ. Microbiol. Rep.">
        <title>Eco-phylogenetic analyses reveal divergent evolution of vitamin B12 metabolism in the marine bacterial family 'Psychromonadaceae'.</title>
        <authorList>
            <person name="Jin X."/>
            <person name="Yang Y."/>
            <person name="Cao H."/>
            <person name="Gao B."/>
            <person name="Zhao Z."/>
        </authorList>
    </citation>
    <scope>NUCLEOTIDE SEQUENCE [LARGE SCALE GENOMIC DNA]</scope>
    <source>
        <strain evidence="8 9">MKS20</strain>
    </source>
</reference>
<keyword evidence="5" id="KW-0012">Acyltransferase</keyword>
<dbReference type="InterPro" id="IPR038740">
    <property type="entry name" value="BioF2-like_GNAT_dom"/>
</dbReference>